<protein>
    <submittedName>
        <fullName evidence="1">Uncharacterized protein</fullName>
    </submittedName>
</protein>
<dbReference type="AlphaFoldDB" id="A0A5F8ARD7"/>
<evidence type="ECO:0000313" key="2">
    <source>
        <dbReference type="Proteomes" id="UP000006718"/>
    </source>
</evidence>
<dbReference type="PRINTS" id="PR02045">
    <property type="entry name" value="F138DOMAIN"/>
</dbReference>
<reference evidence="1" key="4">
    <citation type="submission" date="2025-09" db="UniProtKB">
        <authorList>
            <consortium name="Ensembl"/>
        </authorList>
    </citation>
    <scope>IDENTIFICATION</scope>
    <source>
        <strain evidence="1">17573</strain>
    </source>
</reference>
<proteinExistence type="predicted"/>
<dbReference type="GeneTree" id="ENSGT01120000271815"/>
<sequence length="121" mass="13102">MLPDGFDPLLGAGSISSGPLKICFSQMRLSAAVVTGSRGIYQDSYRWSLALSSMLECNGAISAHCNLRLPWVQAVLLPRHPPHQQVAGITGARHHAQLIFVFFVETEFHCVGQAGLELLTS</sequence>
<dbReference type="InParanoid" id="A0A5F8ARD7"/>
<organism evidence="1 2">
    <name type="scientific">Macaca mulatta</name>
    <name type="common">Rhesus macaque</name>
    <dbReference type="NCBI Taxonomy" id="9544"/>
    <lineage>
        <taxon>Eukaryota</taxon>
        <taxon>Metazoa</taxon>
        <taxon>Chordata</taxon>
        <taxon>Craniata</taxon>
        <taxon>Vertebrata</taxon>
        <taxon>Euteleostomi</taxon>
        <taxon>Mammalia</taxon>
        <taxon>Eutheria</taxon>
        <taxon>Euarchontoglires</taxon>
        <taxon>Primates</taxon>
        <taxon>Haplorrhini</taxon>
        <taxon>Catarrhini</taxon>
        <taxon>Cercopithecidae</taxon>
        <taxon>Cercopithecinae</taxon>
        <taxon>Macaca</taxon>
    </lineage>
</organism>
<dbReference type="Ensembl" id="ENSMMUT00000093398.1">
    <property type="protein sequence ID" value="ENSMMUP00000079958.1"/>
    <property type="gene ID" value="ENSMMUG00000057650.1"/>
</dbReference>
<dbReference type="Proteomes" id="UP000006718">
    <property type="component" value="Chromosome 1"/>
</dbReference>
<dbReference type="PANTHER" id="PTHR12138">
    <property type="entry name" value="PRIMATE-EXPANDED PROTEIN FAMILY"/>
    <property type="match status" value="1"/>
</dbReference>
<dbReference type="VEuPathDB" id="HostDB:ENSMMUG00000057650"/>
<reference evidence="1" key="3">
    <citation type="submission" date="2025-08" db="UniProtKB">
        <authorList>
            <consortium name="Ensembl"/>
        </authorList>
    </citation>
    <scope>IDENTIFICATION</scope>
    <source>
        <strain evidence="1">17573</strain>
    </source>
</reference>
<accession>A0A5F8ARD7</accession>
<reference evidence="2" key="1">
    <citation type="journal article" date="2007" name="Science">
        <title>Evolutionary and biomedical insights from the rhesus macaque genome.</title>
        <authorList>
            <person name="Gibbs R.A."/>
            <person name="Rogers J."/>
            <person name="Katze M.G."/>
            <person name="Bumgarner R."/>
            <person name="Weinstock G.M."/>
            <person name="Mardis E.R."/>
            <person name="Remington K.A."/>
            <person name="Strausberg R.L."/>
            <person name="Venter J.C."/>
            <person name="Wilson R.K."/>
            <person name="Batzer M.A."/>
            <person name="Bustamante C.D."/>
            <person name="Eichler E.E."/>
            <person name="Hahn M.W."/>
            <person name="Hardison R.C."/>
            <person name="Makova K.D."/>
            <person name="Miller W."/>
            <person name="Milosavljevic A."/>
            <person name="Palermo R.E."/>
            <person name="Siepel A."/>
            <person name="Sikela J.M."/>
            <person name="Attaway T."/>
            <person name="Bell S."/>
            <person name="Bernard K.E."/>
            <person name="Buhay C.J."/>
            <person name="Chandrabose M.N."/>
            <person name="Dao M."/>
            <person name="Davis C."/>
            <person name="Delehaunty K.D."/>
            <person name="Ding Y."/>
            <person name="Dinh H.H."/>
            <person name="Dugan-Rocha S."/>
            <person name="Fulton L.A."/>
            <person name="Gabisi R.A."/>
            <person name="Garner T.T."/>
            <person name="Godfrey J."/>
            <person name="Hawes A.C."/>
            <person name="Hernandez J."/>
            <person name="Hines S."/>
            <person name="Holder M."/>
            <person name="Hume J."/>
            <person name="Jhangiani S.N."/>
            <person name="Joshi V."/>
            <person name="Khan Z.M."/>
            <person name="Kirkness E.F."/>
            <person name="Cree A."/>
            <person name="Fowler R.G."/>
            <person name="Lee S."/>
            <person name="Lewis L.R."/>
            <person name="Li Z."/>
            <person name="Liu Y.-S."/>
            <person name="Moore S.M."/>
            <person name="Muzny D."/>
            <person name="Nazareth L.V."/>
            <person name="Ngo D.N."/>
            <person name="Okwuonu G.O."/>
            <person name="Pai G."/>
            <person name="Parker D."/>
            <person name="Paul H.A."/>
            <person name="Pfannkoch C."/>
            <person name="Pohl C.S."/>
            <person name="Rogers Y.-H.C."/>
            <person name="Ruiz S.J."/>
            <person name="Sabo A."/>
            <person name="Santibanez J."/>
            <person name="Schneider B.W."/>
            <person name="Smith S.M."/>
            <person name="Sodergren E."/>
            <person name="Svatek A.F."/>
            <person name="Utterback T.R."/>
            <person name="Vattathil S."/>
            <person name="Warren W."/>
            <person name="White C.S."/>
            <person name="Chinwalla A.T."/>
            <person name="Feng Y."/>
            <person name="Halpern A.L."/>
            <person name="Hillier L.W."/>
            <person name="Huang X."/>
            <person name="Minx P."/>
            <person name="Nelson J.O."/>
            <person name="Pepin K.H."/>
            <person name="Qin X."/>
            <person name="Sutton G.G."/>
            <person name="Venter E."/>
            <person name="Walenz B.P."/>
            <person name="Wallis J.W."/>
            <person name="Worley K.C."/>
            <person name="Yang S.-P."/>
            <person name="Jones S.M."/>
            <person name="Marra M.A."/>
            <person name="Rocchi M."/>
            <person name="Schein J.E."/>
            <person name="Baertsch R."/>
            <person name="Clarke L."/>
            <person name="Csuros M."/>
            <person name="Glasscock J."/>
            <person name="Harris R.A."/>
            <person name="Havlak P."/>
            <person name="Jackson A.R."/>
            <person name="Jiang H."/>
            <person name="Liu Y."/>
            <person name="Messina D.N."/>
            <person name="Shen Y."/>
            <person name="Song H.X.-Z."/>
            <person name="Wylie T."/>
            <person name="Zhang L."/>
            <person name="Birney E."/>
            <person name="Han K."/>
            <person name="Konkel M.K."/>
            <person name="Lee J."/>
            <person name="Smit A.F.A."/>
            <person name="Ullmer B."/>
            <person name="Wang H."/>
            <person name="Xing J."/>
            <person name="Burhans R."/>
            <person name="Cheng Z."/>
            <person name="Karro J.E."/>
            <person name="Ma J."/>
            <person name="Raney B."/>
            <person name="She X."/>
            <person name="Cox M.J."/>
            <person name="Demuth J.P."/>
            <person name="Dumas L.J."/>
            <person name="Han S.-G."/>
            <person name="Hopkins J."/>
            <person name="Karimpour-Fard A."/>
            <person name="Kim Y.H."/>
            <person name="Pollack J.R."/>
            <person name="Vinar T."/>
            <person name="Addo-Quaye C."/>
            <person name="Degenhardt J."/>
            <person name="Denby A."/>
            <person name="Hubisz M.J."/>
            <person name="Indap A."/>
            <person name="Kosiol C."/>
            <person name="Lahn B.T."/>
            <person name="Lawson H.A."/>
            <person name="Marklein A."/>
            <person name="Nielsen R."/>
            <person name="Vallender E.J."/>
            <person name="Clark A.G."/>
            <person name="Ferguson B."/>
            <person name="Hernandez R.D."/>
            <person name="Hirani K."/>
            <person name="Kehrer-Sawatzki H."/>
            <person name="Kolb J."/>
            <person name="Patil S."/>
            <person name="Pu L.-L."/>
            <person name="Ren Y."/>
            <person name="Smith D.G."/>
            <person name="Wheeler D.A."/>
            <person name="Schenck I."/>
            <person name="Ball E.V."/>
            <person name="Chen R."/>
            <person name="Cooper D.N."/>
            <person name="Giardine B."/>
            <person name="Hsu F."/>
            <person name="Kent W.J."/>
            <person name="Lesk A."/>
            <person name="Nelson D.L."/>
            <person name="O'brien W.E."/>
            <person name="Pruefer K."/>
            <person name="Stenson P.D."/>
            <person name="Wallace J.C."/>
            <person name="Ke H."/>
            <person name="Liu X.-M."/>
            <person name="Wang P."/>
            <person name="Xiang A.P."/>
            <person name="Yang F."/>
            <person name="Barber G.P."/>
            <person name="Haussler D."/>
            <person name="Karolchik D."/>
            <person name="Kern A.D."/>
            <person name="Kuhn R.M."/>
            <person name="Smith K.E."/>
            <person name="Zwieg A.S."/>
        </authorList>
    </citation>
    <scope>NUCLEOTIDE SEQUENCE [LARGE SCALE GENOMIC DNA]</scope>
    <source>
        <strain evidence="2">17573</strain>
    </source>
</reference>
<reference evidence="1" key="2">
    <citation type="submission" date="2019-01" db="EMBL/GenBank/DDBJ databases">
        <authorList>
            <person name="Graves T."/>
            <person name="Eichler E.E."/>
            <person name="Wilson R.K."/>
        </authorList>
    </citation>
    <scope>NUCLEOTIDE SEQUENCE [LARGE SCALE GENOMIC DNA]</scope>
    <source>
        <strain evidence="1">17573</strain>
    </source>
</reference>
<name>A0A5F8ARD7_MACMU</name>
<dbReference type="PANTHER" id="PTHR12138:SF152">
    <property type="entry name" value="C2H2-TYPE DOMAIN-CONTAINING PROTEIN"/>
    <property type="match status" value="1"/>
</dbReference>
<dbReference type="Bgee" id="ENSMMUG00000057650">
    <property type="expression patterns" value="Expressed in spermatocyte and 19 other cell types or tissues"/>
</dbReference>
<evidence type="ECO:0000313" key="1">
    <source>
        <dbReference type="Ensembl" id="ENSMMUP00000079958.1"/>
    </source>
</evidence>
<keyword evidence="2" id="KW-1185">Reference proteome</keyword>